<gene>
    <name evidence="1" type="ORF">L2E82_25424</name>
</gene>
<organism evidence="1 2">
    <name type="scientific">Cichorium intybus</name>
    <name type="common">Chicory</name>
    <dbReference type="NCBI Taxonomy" id="13427"/>
    <lineage>
        <taxon>Eukaryota</taxon>
        <taxon>Viridiplantae</taxon>
        <taxon>Streptophyta</taxon>
        <taxon>Embryophyta</taxon>
        <taxon>Tracheophyta</taxon>
        <taxon>Spermatophyta</taxon>
        <taxon>Magnoliopsida</taxon>
        <taxon>eudicotyledons</taxon>
        <taxon>Gunneridae</taxon>
        <taxon>Pentapetalae</taxon>
        <taxon>asterids</taxon>
        <taxon>campanulids</taxon>
        <taxon>Asterales</taxon>
        <taxon>Asteraceae</taxon>
        <taxon>Cichorioideae</taxon>
        <taxon>Cichorieae</taxon>
        <taxon>Cichoriinae</taxon>
        <taxon>Cichorium</taxon>
    </lineage>
</organism>
<protein>
    <submittedName>
        <fullName evidence="1">Uncharacterized protein</fullName>
    </submittedName>
</protein>
<reference evidence="2" key="1">
    <citation type="journal article" date="2022" name="Mol. Ecol. Resour.">
        <title>The genomes of chicory, endive, great burdock and yacon provide insights into Asteraceae palaeo-polyploidization history and plant inulin production.</title>
        <authorList>
            <person name="Fan W."/>
            <person name="Wang S."/>
            <person name="Wang H."/>
            <person name="Wang A."/>
            <person name="Jiang F."/>
            <person name="Liu H."/>
            <person name="Zhao H."/>
            <person name="Xu D."/>
            <person name="Zhang Y."/>
        </authorList>
    </citation>
    <scope>NUCLEOTIDE SEQUENCE [LARGE SCALE GENOMIC DNA]</scope>
    <source>
        <strain evidence="2">cv. Punajuju</strain>
    </source>
</reference>
<accession>A0ACB9E4H8</accession>
<name>A0ACB9E4H8_CICIN</name>
<dbReference type="EMBL" id="CM042012">
    <property type="protein sequence ID" value="KAI3753372.1"/>
    <property type="molecule type" value="Genomic_DNA"/>
</dbReference>
<evidence type="ECO:0000313" key="1">
    <source>
        <dbReference type="EMBL" id="KAI3753372.1"/>
    </source>
</evidence>
<dbReference type="Proteomes" id="UP001055811">
    <property type="component" value="Linkage Group LG04"/>
</dbReference>
<evidence type="ECO:0000313" key="2">
    <source>
        <dbReference type="Proteomes" id="UP001055811"/>
    </source>
</evidence>
<comment type="caution">
    <text evidence="1">The sequence shown here is derived from an EMBL/GenBank/DDBJ whole genome shotgun (WGS) entry which is preliminary data.</text>
</comment>
<sequence>MPNPENPNEHRYSQTIVSSSDLQDLRPQRQWLSISPTSLSSISSSPFFCLFRLSAVRHSILILNFIIKGFPISTSSYGSIVLGGTFDRLHDGHRLFLKESAEKNFEGTRIQESELDLIAQQSKALESIMKEEKNEKR</sequence>
<keyword evidence="2" id="KW-1185">Reference proteome</keyword>
<reference evidence="1 2" key="2">
    <citation type="journal article" date="2022" name="Mol. Ecol. Resour.">
        <title>The genomes of chicory, endive, great burdock and yacon provide insights into Asteraceae paleo-polyploidization history and plant inulin production.</title>
        <authorList>
            <person name="Fan W."/>
            <person name="Wang S."/>
            <person name="Wang H."/>
            <person name="Wang A."/>
            <person name="Jiang F."/>
            <person name="Liu H."/>
            <person name="Zhao H."/>
            <person name="Xu D."/>
            <person name="Zhang Y."/>
        </authorList>
    </citation>
    <scope>NUCLEOTIDE SEQUENCE [LARGE SCALE GENOMIC DNA]</scope>
    <source>
        <strain evidence="2">cv. Punajuju</strain>
        <tissue evidence="1">Leaves</tissue>
    </source>
</reference>
<proteinExistence type="predicted"/>